<dbReference type="PANTHER" id="PTHR38659">
    <property type="entry name" value="METAL-DEPENDENT PHOSPHOHYDROLASE"/>
    <property type="match status" value="1"/>
</dbReference>
<gene>
    <name evidence="2" type="ORF">ENS59_11890</name>
</gene>
<dbReference type="PANTHER" id="PTHR38659:SF2">
    <property type="entry name" value="HDIG DOMAIN PROTEIN"/>
    <property type="match status" value="1"/>
</dbReference>
<dbReference type="InterPro" id="IPR006675">
    <property type="entry name" value="HDIG_dom"/>
</dbReference>
<dbReference type="EMBL" id="DSVL01000366">
    <property type="protein sequence ID" value="HFH30186.1"/>
    <property type="molecule type" value="Genomic_DNA"/>
</dbReference>
<dbReference type="SUPFAM" id="SSF109604">
    <property type="entry name" value="HD-domain/PDEase-like"/>
    <property type="match status" value="1"/>
</dbReference>
<dbReference type="NCBIfam" id="TIGR00277">
    <property type="entry name" value="HDIG"/>
    <property type="match status" value="1"/>
</dbReference>
<comment type="caution">
    <text evidence="2">The sequence shown here is derived from an EMBL/GenBank/DDBJ whole genome shotgun (WGS) entry which is preliminary data.</text>
</comment>
<feature type="domain" description="HD" evidence="1">
    <location>
        <begin position="22"/>
        <end position="88"/>
    </location>
</feature>
<dbReference type="InterPro" id="IPR006674">
    <property type="entry name" value="HD_domain"/>
</dbReference>
<evidence type="ECO:0000313" key="2">
    <source>
        <dbReference type="EMBL" id="HFH30186.1"/>
    </source>
</evidence>
<dbReference type="Pfam" id="PF01966">
    <property type="entry name" value="HD"/>
    <property type="match status" value="1"/>
</dbReference>
<protein>
    <submittedName>
        <fullName evidence="2">HDIG domain-containing protein</fullName>
    </submittedName>
</protein>
<accession>A0A7C3IRB6</accession>
<reference evidence="2" key="1">
    <citation type="journal article" date="2020" name="mSystems">
        <title>Genome- and Community-Level Interaction Insights into Carbon Utilization and Element Cycling Functions of Hydrothermarchaeota in Hydrothermal Sediment.</title>
        <authorList>
            <person name="Zhou Z."/>
            <person name="Liu Y."/>
            <person name="Xu W."/>
            <person name="Pan J."/>
            <person name="Luo Z.H."/>
            <person name="Li M."/>
        </authorList>
    </citation>
    <scope>NUCLEOTIDE SEQUENCE [LARGE SCALE GENOMIC DNA]</scope>
    <source>
        <strain evidence="2">SpSt-503</strain>
    </source>
</reference>
<evidence type="ECO:0000259" key="1">
    <source>
        <dbReference type="Pfam" id="PF01966"/>
    </source>
</evidence>
<dbReference type="AlphaFoldDB" id="A0A7C3IRB6"/>
<name>A0A7C3IRB6_9SPIR</name>
<sequence>MVPTRENAEQLWRQYNDDESLWRHALAVEAAMRHFAEKAGEDPDMWGLIGLIHDIDYQRYPDQHCTMAKQILEQAGWPEAYVRAVVSHGWGICSEVEPVSLLEKTLFAVDELTGFIQACALVRPSKSVQDLEVSSVKKKWKTQAFAAGVNRQVIEKGAAMLGMELDALIGETIIALRKVLP</sequence>
<proteinExistence type="predicted"/>
<organism evidence="2">
    <name type="scientific">Gracilinema caldarium</name>
    <dbReference type="NCBI Taxonomy" id="215591"/>
    <lineage>
        <taxon>Bacteria</taxon>
        <taxon>Pseudomonadati</taxon>
        <taxon>Spirochaetota</taxon>
        <taxon>Spirochaetia</taxon>
        <taxon>Spirochaetales</taxon>
        <taxon>Breznakiellaceae</taxon>
        <taxon>Gracilinema</taxon>
    </lineage>
</organism>
<dbReference type="Gene3D" id="1.10.3210.10">
    <property type="entry name" value="Hypothetical protein af1432"/>
    <property type="match status" value="1"/>
</dbReference>